<reference evidence="3 4" key="1">
    <citation type="journal article" date="2019" name="Nat. Med.">
        <title>A library of human gut bacterial isolates paired with longitudinal multiomics data enables mechanistic microbiome research.</title>
        <authorList>
            <person name="Poyet M."/>
            <person name="Groussin M."/>
            <person name="Gibbons S.M."/>
            <person name="Avila-Pacheco J."/>
            <person name="Jiang X."/>
            <person name="Kearney S.M."/>
            <person name="Perrotta A.R."/>
            <person name="Berdy B."/>
            <person name="Zhao S."/>
            <person name="Lieberman T.D."/>
            <person name="Swanson P.K."/>
            <person name="Smith M."/>
            <person name="Roesemann S."/>
            <person name="Alexander J.E."/>
            <person name="Rich S.A."/>
            <person name="Livny J."/>
            <person name="Vlamakis H."/>
            <person name="Clish C."/>
            <person name="Bullock K."/>
            <person name="Deik A."/>
            <person name="Scott J."/>
            <person name="Pierce K.A."/>
            <person name="Xavier R.J."/>
            <person name="Alm E.J."/>
        </authorList>
    </citation>
    <scope>NUCLEOTIDE SEQUENCE [LARGE SCALE GENOMIC DNA]</scope>
    <source>
        <strain evidence="3 4">BIOML-A25</strain>
    </source>
</reference>
<evidence type="ECO:0000259" key="2">
    <source>
        <dbReference type="Pfam" id="PF08800"/>
    </source>
</evidence>
<feature type="region of interest" description="Disordered" evidence="1">
    <location>
        <begin position="207"/>
        <end position="237"/>
    </location>
</feature>
<dbReference type="AlphaFoldDB" id="A0A6L3IXZ0"/>
<dbReference type="Pfam" id="PF13148">
    <property type="entry name" value="DUF3987"/>
    <property type="match status" value="1"/>
</dbReference>
<proteinExistence type="predicted"/>
<evidence type="ECO:0000313" key="3">
    <source>
        <dbReference type="EMBL" id="KAA5325052.1"/>
    </source>
</evidence>
<feature type="domain" description="BT4734-like N-terminal" evidence="2">
    <location>
        <begin position="57"/>
        <end position="176"/>
    </location>
</feature>
<feature type="region of interest" description="Disordered" evidence="1">
    <location>
        <begin position="318"/>
        <end position="347"/>
    </location>
</feature>
<comment type="caution">
    <text evidence="3">The sequence shown here is derived from an EMBL/GenBank/DDBJ whole genome shotgun (WGS) entry which is preliminary data.</text>
</comment>
<accession>A0A6L3IXZ0</accession>
<dbReference type="InterPro" id="IPR025048">
    <property type="entry name" value="DUF3987"/>
</dbReference>
<dbReference type="EMBL" id="VVZV01000001">
    <property type="protein sequence ID" value="KAA5325052.1"/>
    <property type="molecule type" value="Genomic_DNA"/>
</dbReference>
<dbReference type="RefSeq" id="WP_149937059.1">
    <property type="nucleotide sequence ID" value="NZ_VVZV01000001.1"/>
</dbReference>
<dbReference type="Pfam" id="PF08800">
    <property type="entry name" value="BT4734-like_N"/>
    <property type="match status" value="1"/>
</dbReference>
<gene>
    <name evidence="3" type="ORF">F2Z07_01460</name>
</gene>
<evidence type="ECO:0000313" key="4">
    <source>
        <dbReference type="Proteomes" id="UP000481700"/>
    </source>
</evidence>
<sequence length="813" mass="92204">MVYSDLCSFYFSVFDEHPIEMTLEEFVGYIRSERWKAQTEEYQLLMASGQVAEARKFKRSLAAMVIAGRCKGSHAEENLEQWSGDSMLDVDHSHGRIPAFWRILKSTGWVKAAWRSVSYDGVKLVVRVEAENADEYRLAYAIVAWHVAQLLDFPCDMSCKNPTRPCFVSYDPEAFFRPDAEVFPWRRFMEEHPEKVGEILEELKVKTSETERNIPQNAGVSDAGAQTAEADPSGDPAPASGLLRTFFNDFLSHNPFMDGKKNDFLLKLGRIARYKGMTGEELDQLKALAVERLAGMDCTAGDIPPRIDSGYRYADVNKTPEIPTSRAHKAQGSLRRYSDSGEEGEEAEIEKLEADKLRRNVPCLPDELFDRLPDFLKRGLTHVRNKRERDILLLSMITNISGCLPGVRMNYGGMVYSADLYLVALAGSGRGKGVMQLAAILPAAIQGYYDELNRKDEREYRQKLLKWNLEERLAAQEKRVPDLDQCPEMPVERILKVAPNISKSQLILALEAGGSVGLVMNASELDMISSAMHQEYGKHDDVMRAASQHEEVSSYFKTDHPLVIVSDPHLALCASGTPAQLHKFISSLENGMYSRVAFYVGQAPWEYKSANPGKVRLDMRAYFKGMGEELLRMFIFLSGSSTEVIFTEEQWKEHTERFRTYLREVVAEDDDSPGAIVLRHGLMMSRIAMVLTALRKCEPQWNTSEWKCSDEDFRTAMQIVDVLLEHSLLLSTSMDDTAGRIRPVKAFFKLRPVLKKMPREFTYSELMAAANEAGLPTASVKRYLLRLVYYQIVEKEDGKYRKTGKSWPKLPPK</sequence>
<evidence type="ECO:0000256" key="1">
    <source>
        <dbReference type="SAM" id="MobiDB-lite"/>
    </source>
</evidence>
<dbReference type="InterPro" id="IPR014907">
    <property type="entry name" value="BT4734-like_N"/>
</dbReference>
<dbReference type="Proteomes" id="UP000481700">
    <property type="component" value="Unassembled WGS sequence"/>
</dbReference>
<name>A0A6L3IXZ0_9BACT</name>
<organism evidence="3 4">
    <name type="scientific">Phocaeicola dorei</name>
    <dbReference type="NCBI Taxonomy" id="357276"/>
    <lineage>
        <taxon>Bacteria</taxon>
        <taxon>Pseudomonadati</taxon>
        <taxon>Bacteroidota</taxon>
        <taxon>Bacteroidia</taxon>
        <taxon>Bacteroidales</taxon>
        <taxon>Bacteroidaceae</taxon>
        <taxon>Phocaeicola</taxon>
    </lineage>
</organism>
<protein>
    <submittedName>
        <fullName evidence="3">DUF3987 domain-containing protein</fullName>
    </submittedName>
</protein>